<organism evidence="7 8">
    <name type="scientific">Sphingobacterium suaedae</name>
    <dbReference type="NCBI Taxonomy" id="1686402"/>
    <lineage>
        <taxon>Bacteria</taxon>
        <taxon>Pseudomonadati</taxon>
        <taxon>Bacteroidota</taxon>
        <taxon>Sphingobacteriia</taxon>
        <taxon>Sphingobacteriales</taxon>
        <taxon>Sphingobacteriaceae</taxon>
        <taxon>Sphingobacterium</taxon>
    </lineage>
</organism>
<dbReference type="InterPro" id="IPR013325">
    <property type="entry name" value="RNA_pol_sigma_r2"/>
</dbReference>
<evidence type="ECO:0000256" key="4">
    <source>
        <dbReference type="ARBA" id="ARBA00023163"/>
    </source>
</evidence>
<accession>A0ABW5KE36</accession>
<keyword evidence="2" id="KW-0805">Transcription regulation</keyword>
<comment type="caution">
    <text evidence="7">The sequence shown here is derived from an EMBL/GenBank/DDBJ whole genome shotgun (WGS) entry which is preliminary data.</text>
</comment>
<dbReference type="SUPFAM" id="SSF88659">
    <property type="entry name" value="Sigma3 and sigma4 domains of RNA polymerase sigma factors"/>
    <property type="match status" value="1"/>
</dbReference>
<dbReference type="Pfam" id="PF04542">
    <property type="entry name" value="Sigma70_r2"/>
    <property type="match status" value="1"/>
</dbReference>
<dbReference type="InterPro" id="IPR007627">
    <property type="entry name" value="RNA_pol_sigma70_r2"/>
</dbReference>
<dbReference type="InterPro" id="IPR013249">
    <property type="entry name" value="RNA_pol_sigma70_r4_t2"/>
</dbReference>
<evidence type="ECO:0000259" key="5">
    <source>
        <dbReference type="Pfam" id="PF04542"/>
    </source>
</evidence>
<reference evidence="8" key="1">
    <citation type="journal article" date="2019" name="Int. J. Syst. Evol. Microbiol.">
        <title>The Global Catalogue of Microorganisms (GCM) 10K type strain sequencing project: providing services to taxonomists for standard genome sequencing and annotation.</title>
        <authorList>
            <consortium name="The Broad Institute Genomics Platform"/>
            <consortium name="The Broad Institute Genome Sequencing Center for Infectious Disease"/>
            <person name="Wu L."/>
            <person name="Ma J."/>
        </authorList>
    </citation>
    <scope>NUCLEOTIDE SEQUENCE [LARGE SCALE GENOMIC DNA]</scope>
    <source>
        <strain evidence="8">KCTC 42662</strain>
    </source>
</reference>
<feature type="domain" description="RNA polymerase sigma factor 70 region 4 type 2" evidence="6">
    <location>
        <begin position="132"/>
        <end position="179"/>
    </location>
</feature>
<evidence type="ECO:0000313" key="7">
    <source>
        <dbReference type="EMBL" id="MFD2547226.1"/>
    </source>
</evidence>
<evidence type="ECO:0000256" key="3">
    <source>
        <dbReference type="ARBA" id="ARBA00023082"/>
    </source>
</evidence>
<dbReference type="Gene3D" id="1.10.10.10">
    <property type="entry name" value="Winged helix-like DNA-binding domain superfamily/Winged helix DNA-binding domain"/>
    <property type="match status" value="1"/>
</dbReference>
<dbReference type="PANTHER" id="PTHR43133">
    <property type="entry name" value="RNA POLYMERASE ECF-TYPE SIGMA FACTO"/>
    <property type="match status" value="1"/>
</dbReference>
<dbReference type="EMBL" id="JBHULR010000003">
    <property type="protein sequence ID" value="MFD2547226.1"/>
    <property type="molecule type" value="Genomic_DNA"/>
</dbReference>
<evidence type="ECO:0000313" key="8">
    <source>
        <dbReference type="Proteomes" id="UP001597545"/>
    </source>
</evidence>
<feature type="domain" description="RNA polymerase sigma-70 region 2" evidence="5">
    <location>
        <begin position="32"/>
        <end position="98"/>
    </location>
</feature>
<proteinExistence type="inferred from homology"/>
<keyword evidence="8" id="KW-1185">Reference proteome</keyword>
<dbReference type="InterPro" id="IPR013324">
    <property type="entry name" value="RNA_pol_sigma_r3/r4-like"/>
</dbReference>
<dbReference type="InterPro" id="IPR039425">
    <property type="entry name" value="RNA_pol_sigma-70-like"/>
</dbReference>
<dbReference type="Pfam" id="PF08281">
    <property type="entry name" value="Sigma70_r4_2"/>
    <property type="match status" value="1"/>
</dbReference>
<evidence type="ECO:0000256" key="1">
    <source>
        <dbReference type="ARBA" id="ARBA00010641"/>
    </source>
</evidence>
<evidence type="ECO:0000259" key="6">
    <source>
        <dbReference type="Pfam" id="PF08281"/>
    </source>
</evidence>
<keyword evidence="3" id="KW-0731">Sigma factor</keyword>
<dbReference type="InterPro" id="IPR014327">
    <property type="entry name" value="RNA_pol_sigma70_bacteroid"/>
</dbReference>
<dbReference type="PANTHER" id="PTHR43133:SF46">
    <property type="entry name" value="RNA POLYMERASE SIGMA-70 FACTOR ECF SUBFAMILY"/>
    <property type="match status" value="1"/>
</dbReference>
<name>A0ABW5KE36_9SPHI</name>
<dbReference type="RefSeq" id="WP_380901777.1">
    <property type="nucleotide sequence ID" value="NZ_JBHUEG010000007.1"/>
</dbReference>
<dbReference type="SUPFAM" id="SSF88946">
    <property type="entry name" value="Sigma2 domain of RNA polymerase sigma factors"/>
    <property type="match status" value="1"/>
</dbReference>
<dbReference type="NCBIfam" id="TIGR02985">
    <property type="entry name" value="Sig70_bacteroi1"/>
    <property type="match status" value="1"/>
</dbReference>
<dbReference type="InterPro" id="IPR014284">
    <property type="entry name" value="RNA_pol_sigma-70_dom"/>
</dbReference>
<dbReference type="Gene3D" id="1.10.1740.10">
    <property type="match status" value="1"/>
</dbReference>
<evidence type="ECO:0000256" key="2">
    <source>
        <dbReference type="ARBA" id="ARBA00023015"/>
    </source>
</evidence>
<protein>
    <submittedName>
        <fullName evidence="7">RNA polymerase sigma factor</fullName>
    </submittedName>
</protein>
<dbReference type="InterPro" id="IPR036388">
    <property type="entry name" value="WH-like_DNA-bd_sf"/>
</dbReference>
<gene>
    <name evidence="7" type="ORF">ACFSR5_06145</name>
</gene>
<keyword evidence="4" id="KW-0804">Transcription</keyword>
<dbReference type="NCBIfam" id="TIGR02937">
    <property type="entry name" value="sigma70-ECF"/>
    <property type="match status" value="1"/>
</dbReference>
<sequence>MMRTPKFFKKETEQQVIRRFIEGDERAFARVFRQYWKTVYALCFRYTECHSDAEDISQEVFKTLWEKREGLDIHTHFENYLVRATKNRMLNYFRGQQSRQQHEEAVAQQTELAQPLLNTDFLLRAEEQHGYLMARLPEKCREVYRLKYEEALTNQAVADRMGISIKTVEYHLQQAKKALRTGLLQHIEFL</sequence>
<comment type="similarity">
    <text evidence="1">Belongs to the sigma-70 factor family. ECF subfamily.</text>
</comment>
<dbReference type="Proteomes" id="UP001597545">
    <property type="component" value="Unassembled WGS sequence"/>
</dbReference>